<dbReference type="EMBL" id="LWDD02001985">
    <property type="protein sequence ID" value="KAE8243446.1"/>
    <property type="molecule type" value="Genomic_DNA"/>
</dbReference>
<dbReference type="PANTHER" id="PTHR47481:SF7">
    <property type="entry name" value="CCHC-TYPE DOMAIN-CONTAINING PROTEIN"/>
    <property type="match status" value="1"/>
</dbReference>
<proteinExistence type="predicted"/>
<dbReference type="GO" id="GO:0006397">
    <property type="term" value="P:mRNA processing"/>
    <property type="evidence" value="ECO:0007669"/>
    <property type="project" value="UniProtKB-KW"/>
</dbReference>
<keyword evidence="1" id="KW-0507">mRNA processing</keyword>
<sequence>MSPLAVTEDTLWGIPKLEGGSNYHEWSYDAEMVLRGKNLWTIVEGSESLSDTLPAADKRDFETRASLALSILTRTLHRGPKMLVYAERDPAKIWTKLAAKHQPKGRIYQVALRSQYIKLLASAGYADTMTTYLTELKVVVDKLAAVGVEMEEEVVTLDLLASLPTAFKTLVTAISAQQEVPALSFVEDKVLEAEERIKEHEDRAAPAGQAFAICNGFRNSNKGSNINSNNNNNSNNNTSNTSTRKCDWCGINNHWSVDCRRRLQHQNLIEAYLQHNNLLPKDDRNASRDVAAALFEPVTSDLTFDFVC</sequence>
<dbReference type="Proteomes" id="UP000077671">
    <property type="component" value="Unassembled WGS sequence"/>
</dbReference>
<gene>
    <name evidence="3" type="ORF">A4X03_0g7763</name>
    <name evidence="2" type="ORF">JKIAZH3_G6028</name>
</gene>
<name>A0A177SXQ9_9BASI</name>
<reference evidence="3" key="2">
    <citation type="journal article" date="2019" name="IMA Fungus">
        <title>Genome sequencing and comparison of five Tilletia species to identify candidate genes for the detection of regulated species infecting wheat.</title>
        <authorList>
            <person name="Nguyen H.D.T."/>
            <person name="Sultana T."/>
            <person name="Kesanakurti P."/>
            <person name="Hambleton S."/>
        </authorList>
    </citation>
    <scope>NUCLEOTIDE SEQUENCE</scope>
    <source>
        <strain evidence="3">DAOMC 238032</strain>
    </source>
</reference>
<evidence type="ECO:0008006" key="6">
    <source>
        <dbReference type="Google" id="ProtNLM"/>
    </source>
</evidence>
<keyword evidence="5" id="KW-1185">Reference proteome</keyword>
<dbReference type="SUPFAM" id="SSF57756">
    <property type="entry name" value="Retrovirus zinc finger-like domains"/>
    <property type="match status" value="1"/>
</dbReference>
<evidence type="ECO:0000313" key="3">
    <source>
        <dbReference type="EMBL" id="KAE8243446.1"/>
    </source>
</evidence>
<comment type="caution">
    <text evidence="3">The sequence shown here is derived from an EMBL/GenBank/DDBJ whole genome shotgun (WGS) entry which is preliminary data.</text>
</comment>
<dbReference type="InterPro" id="IPR036875">
    <property type="entry name" value="Znf_CCHC_sf"/>
</dbReference>
<reference evidence="3" key="1">
    <citation type="submission" date="2016-04" db="EMBL/GenBank/DDBJ databases">
        <authorList>
            <person name="Nguyen H.D."/>
            <person name="Kesanakurti P."/>
            <person name="Cullis J."/>
            <person name="Levesque C.A."/>
            <person name="Hambleton S."/>
        </authorList>
    </citation>
    <scope>NUCLEOTIDE SEQUENCE</scope>
    <source>
        <strain evidence="3">DAOMC 238032</strain>
    </source>
</reference>
<accession>A0A177SXQ9</accession>
<dbReference type="AlphaFoldDB" id="A0A177SXQ9"/>
<evidence type="ECO:0000313" key="5">
    <source>
        <dbReference type="Proteomes" id="UP000836402"/>
    </source>
</evidence>
<dbReference type="GO" id="GO:0008270">
    <property type="term" value="F:zinc ion binding"/>
    <property type="evidence" value="ECO:0007669"/>
    <property type="project" value="InterPro"/>
</dbReference>
<dbReference type="Pfam" id="PF14223">
    <property type="entry name" value="Retrotran_gag_2"/>
    <property type="match status" value="1"/>
</dbReference>
<reference evidence="2" key="3">
    <citation type="submission" date="2020-10" db="EMBL/GenBank/DDBJ databases">
        <authorList>
            <person name="Sedaghatjoo S."/>
        </authorList>
    </citation>
    <scope>NUCLEOTIDE SEQUENCE</scope>
    <source>
        <strain evidence="2">AZH3</strain>
    </source>
</reference>
<dbReference type="PANTHER" id="PTHR47481">
    <property type="match status" value="1"/>
</dbReference>
<dbReference type="EMBL" id="CAJHJG010003197">
    <property type="protein sequence ID" value="CAD6927795.1"/>
    <property type="molecule type" value="Genomic_DNA"/>
</dbReference>
<organism evidence="3 4">
    <name type="scientific">Tilletia caries</name>
    <name type="common">wheat bunt fungus</name>
    <dbReference type="NCBI Taxonomy" id="13290"/>
    <lineage>
        <taxon>Eukaryota</taxon>
        <taxon>Fungi</taxon>
        <taxon>Dikarya</taxon>
        <taxon>Basidiomycota</taxon>
        <taxon>Ustilaginomycotina</taxon>
        <taxon>Exobasidiomycetes</taxon>
        <taxon>Tilletiales</taxon>
        <taxon>Tilletiaceae</taxon>
        <taxon>Tilletia</taxon>
    </lineage>
</organism>
<dbReference type="GO" id="GO:0003676">
    <property type="term" value="F:nucleic acid binding"/>
    <property type="evidence" value="ECO:0007669"/>
    <property type="project" value="InterPro"/>
</dbReference>
<dbReference type="Proteomes" id="UP000836402">
    <property type="component" value="Unassembled WGS sequence"/>
</dbReference>
<evidence type="ECO:0000313" key="2">
    <source>
        <dbReference type="EMBL" id="CAD6927795.1"/>
    </source>
</evidence>
<evidence type="ECO:0000256" key="1">
    <source>
        <dbReference type="ARBA" id="ARBA00022664"/>
    </source>
</evidence>
<protein>
    <recommendedName>
        <fullName evidence="6">CCHC-type domain-containing protein</fullName>
    </recommendedName>
</protein>
<evidence type="ECO:0000313" key="4">
    <source>
        <dbReference type="Proteomes" id="UP000077671"/>
    </source>
</evidence>